<dbReference type="Proteomes" id="UP000712281">
    <property type="component" value="Unassembled WGS sequence"/>
</dbReference>
<dbReference type="AlphaFoldDB" id="A0A8S9JIC0"/>
<evidence type="ECO:0000256" key="1">
    <source>
        <dbReference type="SAM" id="MobiDB-lite"/>
    </source>
</evidence>
<reference evidence="2" key="1">
    <citation type="submission" date="2019-12" db="EMBL/GenBank/DDBJ databases">
        <title>Genome sequencing and annotation of Brassica cretica.</title>
        <authorList>
            <person name="Studholme D.J."/>
            <person name="Sarris P.F."/>
        </authorList>
    </citation>
    <scope>NUCLEOTIDE SEQUENCE</scope>
    <source>
        <strain evidence="2">PFS-001/15</strain>
        <tissue evidence="2">Leaf</tissue>
    </source>
</reference>
<feature type="region of interest" description="Disordered" evidence="1">
    <location>
        <begin position="57"/>
        <end position="88"/>
    </location>
</feature>
<proteinExistence type="predicted"/>
<gene>
    <name evidence="2" type="ORF">F2Q68_00001851</name>
</gene>
<name>A0A8S9JIC0_BRACR</name>
<sequence length="88" mass="10197">MKLWGRWEANTEEGRQGILVLVLKKTRVLGVKLEKESGDRVWADRLAREEGDEIACGGWHQLGDGSGSSSFGEHEKREKRRRRRKKKH</sequence>
<protein>
    <submittedName>
        <fullName evidence="2">Uncharacterized protein</fullName>
    </submittedName>
</protein>
<evidence type="ECO:0000313" key="2">
    <source>
        <dbReference type="EMBL" id="KAF2581196.1"/>
    </source>
</evidence>
<comment type="caution">
    <text evidence="2">The sequence shown here is derived from an EMBL/GenBank/DDBJ whole genome shotgun (WGS) entry which is preliminary data.</text>
</comment>
<dbReference type="EMBL" id="QGKW02001660">
    <property type="protein sequence ID" value="KAF2581196.1"/>
    <property type="molecule type" value="Genomic_DNA"/>
</dbReference>
<feature type="compositionally biased region" description="Basic residues" evidence="1">
    <location>
        <begin position="77"/>
        <end position="88"/>
    </location>
</feature>
<accession>A0A8S9JIC0</accession>
<evidence type="ECO:0000313" key="3">
    <source>
        <dbReference type="Proteomes" id="UP000712281"/>
    </source>
</evidence>
<organism evidence="2 3">
    <name type="scientific">Brassica cretica</name>
    <name type="common">Mustard</name>
    <dbReference type="NCBI Taxonomy" id="69181"/>
    <lineage>
        <taxon>Eukaryota</taxon>
        <taxon>Viridiplantae</taxon>
        <taxon>Streptophyta</taxon>
        <taxon>Embryophyta</taxon>
        <taxon>Tracheophyta</taxon>
        <taxon>Spermatophyta</taxon>
        <taxon>Magnoliopsida</taxon>
        <taxon>eudicotyledons</taxon>
        <taxon>Gunneridae</taxon>
        <taxon>Pentapetalae</taxon>
        <taxon>rosids</taxon>
        <taxon>malvids</taxon>
        <taxon>Brassicales</taxon>
        <taxon>Brassicaceae</taxon>
        <taxon>Brassiceae</taxon>
        <taxon>Brassica</taxon>
    </lineage>
</organism>